<name>J3M4S6_ORYBR</name>
<evidence type="ECO:0000313" key="3">
    <source>
        <dbReference type="Proteomes" id="UP000006038"/>
    </source>
</evidence>
<evidence type="ECO:0000256" key="1">
    <source>
        <dbReference type="SAM" id="MobiDB-lite"/>
    </source>
</evidence>
<accession>J3M4S6</accession>
<keyword evidence="3" id="KW-1185">Reference proteome</keyword>
<reference evidence="2" key="1">
    <citation type="journal article" date="2013" name="Nat. Commun.">
        <title>Whole-genome sequencing of Oryza brachyantha reveals mechanisms underlying Oryza genome evolution.</title>
        <authorList>
            <person name="Chen J."/>
            <person name="Huang Q."/>
            <person name="Gao D."/>
            <person name="Wang J."/>
            <person name="Lang Y."/>
            <person name="Liu T."/>
            <person name="Li B."/>
            <person name="Bai Z."/>
            <person name="Luis Goicoechea J."/>
            <person name="Liang C."/>
            <person name="Chen C."/>
            <person name="Zhang W."/>
            <person name="Sun S."/>
            <person name="Liao Y."/>
            <person name="Zhang X."/>
            <person name="Yang L."/>
            <person name="Song C."/>
            <person name="Wang M."/>
            <person name="Shi J."/>
            <person name="Liu G."/>
            <person name="Liu J."/>
            <person name="Zhou H."/>
            <person name="Zhou W."/>
            <person name="Yu Q."/>
            <person name="An N."/>
            <person name="Chen Y."/>
            <person name="Cai Q."/>
            <person name="Wang B."/>
            <person name="Liu B."/>
            <person name="Min J."/>
            <person name="Huang Y."/>
            <person name="Wu H."/>
            <person name="Li Z."/>
            <person name="Zhang Y."/>
            <person name="Yin Y."/>
            <person name="Song W."/>
            <person name="Jiang J."/>
            <person name="Jackson S.A."/>
            <person name="Wing R.A."/>
            <person name="Wang J."/>
            <person name="Chen M."/>
        </authorList>
    </citation>
    <scope>NUCLEOTIDE SEQUENCE [LARGE SCALE GENOMIC DNA]</scope>
    <source>
        <strain evidence="2">cv. IRGC 101232</strain>
    </source>
</reference>
<feature type="region of interest" description="Disordered" evidence="1">
    <location>
        <begin position="1"/>
        <end position="29"/>
    </location>
</feature>
<dbReference type="EnsemblPlants" id="OB05G16000.1">
    <property type="protein sequence ID" value="OB05G16000.1"/>
    <property type="gene ID" value="OB05G16000"/>
</dbReference>
<sequence length="192" mass="21026">MSGRSEDAAQQEKAGSRQAQHVPPAPVQPHVDGAALAVFELSGPGVRCQAATPPRYATTWPSTSPSSTVDSPTTHIRFGHLSAGLYYNGTKIGPSDDTLPSFKQRPRRHRVVYPALRGRASNVSDAVVESLARERAEGRLNLEVRVRTTLTYKIWPSKATYFYEHDCWLQFTPPHGNGTPALTGGFNCGRRK</sequence>
<organism evidence="2">
    <name type="scientific">Oryza brachyantha</name>
    <name type="common">malo sina</name>
    <dbReference type="NCBI Taxonomy" id="4533"/>
    <lineage>
        <taxon>Eukaryota</taxon>
        <taxon>Viridiplantae</taxon>
        <taxon>Streptophyta</taxon>
        <taxon>Embryophyta</taxon>
        <taxon>Tracheophyta</taxon>
        <taxon>Spermatophyta</taxon>
        <taxon>Magnoliopsida</taxon>
        <taxon>Liliopsida</taxon>
        <taxon>Poales</taxon>
        <taxon>Poaceae</taxon>
        <taxon>BOP clade</taxon>
        <taxon>Oryzoideae</taxon>
        <taxon>Oryzeae</taxon>
        <taxon>Oryzinae</taxon>
        <taxon>Oryza</taxon>
    </lineage>
</organism>
<dbReference type="Proteomes" id="UP000006038">
    <property type="component" value="Chromosome 5"/>
</dbReference>
<reference evidence="2" key="2">
    <citation type="submission" date="2013-04" db="UniProtKB">
        <authorList>
            <consortium name="EnsemblPlants"/>
        </authorList>
    </citation>
    <scope>IDENTIFICATION</scope>
</reference>
<dbReference type="Gramene" id="OB05G16000.1">
    <property type="protein sequence ID" value="OB05G16000.1"/>
    <property type="gene ID" value="OB05G16000"/>
</dbReference>
<proteinExistence type="predicted"/>
<dbReference type="HOGENOM" id="CLU_105204_0_0_1"/>
<dbReference type="AlphaFoldDB" id="J3M4S6"/>
<protein>
    <submittedName>
        <fullName evidence="2">Uncharacterized protein</fullName>
    </submittedName>
</protein>
<evidence type="ECO:0000313" key="2">
    <source>
        <dbReference type="EnsemblPlants" id="OB05G16000.1"/>
    </source>
</evidence>